<reference evidence="11 12" key="2">
    <citation type="submission" date="2018-11" db="EMBL/GenBank/DDBJ databases">
        <authorList>
            <consortium name="Pathogen Informatics"/>
        </authorList>
    </citation>
    <scope>NUCLEOTIDE SEQUENCE [LARGE SCALE GENOMIC DNA]</scope>
</reference>
<keyword evidence="8 10" id="KW-0333">Golgi apparatus</keyword>
<keyword evidence="6" id="KW-0735">Signal-anchor</keyword>
<dbReference type="AlphaFoldDB" id="A0A0R3X759"/>
<accession>A0A0R3X759</accession>
<evidence type="ECO:0000256" key="8">
    <source>
        <dbReference type="ARBA" id="ARBA00023034"/>
    </source>
</evidence>
<dbReference type="PANTHER" id="PTHR11214:SF349">
    <property type="entry name" value="BETA-1,3-GALACTOSYLTRANSFERASE BRN"/>
    <property type="match status" value="1"/>
</dbReference>
<evidence type="ECO:0000313" key="11">
    <source>
        <dbReference type="EMBL" id="VDM34137.1"/>
    </source>
</evidence>
<evidence type="ECO:0000256" key="4">
    <source>
        <dbReference type="ARBA" id="ARBA00022679"/>
    </source>
</evidence>
<dbReference type="PANTHER" id="PTHR11214">
    <property type="entry name" value="BETA-1,3-N-ACETYLGLUCOSAMINYLTRANSFERASE"/>
    <property type="match status" value="1"/>
</dbReference>
<dbReference type="WBParaSite" id="TTAC_0000937601-mRNA-1">
    <property type="protein sequence ID" value="TTAC_0000937601-mRNA-1"/>
    <property type="gene ID" value="TTAC_0000937601"/>
</dbReference>
<keyword evidence="7" id="KW-1133">Transmembrane helix</keyword>
<evidence type="ECO:0000256" key="9">
    <source>
        <dbReference type="ARBA" id="ARBA00023136"/>
    </source>
</evidence>
<evidence type="ECO:0000256" key="6">
    <source>
        <dbReference type="ARBA" id="ARBA00022968"/>
    </source>
</evidence>
<dbReference type="GO" id="GO:0016758">
    <property type="term" value="F:hexosyltransferase activity"/>
    <property type="evidence" value="ECO:0007669"/>
    <property type="project" value="InterPro"/>
</dbReference>
<proteinExistence type="inferred from homology"/>
<evidence type="ECO:0000256" key="3">
    <source>
        <dbReference type="ARBA" id="ARBA00022676"/>
    </source>
</evidence>
<protein>
    <recommendedName>
        <fullName evidence="10">Hexosyltransferase</fullName>
        <ecNumber evidence="10">2.4.1.-</ecNumber>
    </recommendedName>
</protein>
<keyword evidence="12" id="KW-1185">Reference proteome</keyword>
<keyword evidence="9" id="KW-0472">Membrane</keyword>
<keyword evidence="3 10" id="KW-0328">Glycosyltransferase</keyword>
<reference evidence="13" key="1">
    <citation type="submission" date="2016-04" db="UniProtKB">
        <authorList>
            <consortium name="WormBaseParasite"/>
        </authorList>
    </citation>
    <scope>IDENTIFICATION</scope>
</reference>
<dbReference type="Proteomes" id="UP000274429">
    <property type="component" value="Unassembled WGS sequence"/>
</dbReference>
<dbReference type="STRING" id="6205.A0A0R3X759"/>
<evidence type="ECO:0000313" key="12">
    <source>
        <dbReference type="Proteomes" id="UP000274429"/>
    </source>
</evidence>
<dbReference type="OrthoDB" id="2139606at2759"/>
<comment type="similarity">
    <text evidence="2 10">Belongs to the glycosyltransferase 31 family.</text>
</comment>
<dbReference type="GO" id="GO:0000139">
    <property type="term" value="C:Golgi membrane"/>
    <property type="evidence" value="ECO:0007669"/>
    <property type="project" value="UniProtKB-SubCell"/>
</dbReference>
<comment type="subcellular location">
    <subcellularLocation>
        <location evidence="1 10">Golgi apparatus membrane</location>
        <topology evidence="1 10">Single-pass type II membrane protein</topology>
    </subcellularLocation>
</comment>
<evidence type="ECO:0000313" key="13">
    <source>
        <dbReference type="WBParaSite" id="TTAC_0000937601-mRNA-1"/>
    </source>
</evidence>
<keyword evidence="5" id="KW-0812">Transmembrane</keyword>
<evidence type="ECO:0000256" key="2">
    <source>
        <dbReference type="ARBA" id="ARBA00008661"/>
    </source>
</evidence>
<evidence type="ECO:0000256" key="5">
    <source>
        <dbReference type="ARBA" id="ARBA00022692"/>
    </source>
</evidence>
<dbReference type="GO" id="GO:0008194">
    <property type="term" value="F:UDP-glycosyltransferase activity"/>
    <property type="evidence" value="ECO:0007669"/>
    <property type="project" value="TreeGrafter"/>
</dbReference>
<sequence length="455" mass="53252">MRFIRLFFLSGRWKLALLVAVVYVLAIGIIHTRRNGKKVEVKGQIYYSKYCAWNDGIDASEVGWYEMRLCYRIASNPPIAPTSAPTIEEWKIRINGSRKGLRFEDLATIPDAEWLNDFDRSVYQLYPQAIPMRATLQTLVNDEPISQPPIFNPRIRFLKVPANACSPFEPTQVLFRVPRPRSHPYVVIVYKSGVYDFEERRHLRQLYHFSHTNIPIHLVFSVGLPRTSLSNVFQRDGFNVTLRNRAGQKLLQHSKHPSTTRQMLSEEMRDHEDLLVGDYEDSYYNLSLKLFHTFQWAARFCRPYNPTFVFLDDDYAVNLNKLIHFLLGLTPQLRENLSHGYDVRVNPVFRIGSSIYPQWSFSKGEIPWPMHTPEHLGIYSLWSYRHVHDMALAMHFTKPMVIDDTWLAMVQYKLNLTFTRLHGMFFHPSQSFAQIQCSDLFFAPISVFHQLNCTL</sequence>
<gene>
    <name evidence="11" type="ORF">TTAC_LOCUS9361</name>
</gene>
<evidence type="ECO:0000256" key="10">
    <source>
        <dbReference type="RuleBase" id="RU363063"/>
    </source>
</evidence>
<evidence type="ECO:0000256" key="1">
    <source>
        <dbReference type="ARBA" id="ARBA00004323"/>
    </source>
</evidence>
<dbReference type="Pfam" id="PF01762">
    <property type="entry name" value="Galactosyl_T"/>
    <property type="match status" value="1"/>
</dbReference>
<dbReference type="EC" id="2.4.1.-" evidence="10"/>
<dbReference type="InterPro" id="IPR002659">
    <property type="entry name" value="Glyco_trans_31"/>
</dbReference>
<evidence type="ECO:0000256" key="7">
    <source>
        <dbReference type="ARBA" id="ARBA00022989"/>
    </source>
</evidence>
<name>A0A0R3X759_HYDTA</name>
<dbReference type="EMBL" id="UYWX01020780">
    <property type="protein sequence ID" value="VDM34137.1"/>
    <property type="molecule type" value="Genomic_DNA"/>
</dbReference>
<dbReference type="GO" id="GO:0006493">
    <property type="term" value="P:protein O-linked glycosylation"/>
    <property type="evidence" value="ECO:0007669"/>
    <property type="project" value="TreeGrafter"/>
</dbReference>
<organism evidence="13">
    <name type="scientific">Hydatigena taeniaeformis</name>
    <name type="common">Feline tapeworm</name>
    <name type="synonym">Taenia taeniaeformis</name>
    <dbReference type="NCBI Taxonomy" id="6205"/>
    <lineage>
        <taxon>Eukaryota</taxon>
        <taxon>Metazoa</taxon>
        <taxon>Spiralia</taxon>
        <taxon>Lophotrochozoa</taxon>
        <taxon>Platyhelminthes</taxon>
        <taxon>Cestoda</taxon>
        <taxon>Eucestoda</taxon>
        <taxon>Cyclophyllidea</taxon>
        <taxon>Taeniidae</taxon>
        <taxon>Hydatigera</taxon>
    </lineage>
</organism>
<keyword evidence="4" id="KW-0808">Transferase</keyword>